<comment type="caution">
    <text evidence="1">The sequence shown here is derived from an EMBL/GenBank/DDBJ whole genome shotgun (WGS) entry which is preliminary data.</text>
</comment>
<dbReference type="SUPFAM" id="SSF53901">
    <property type="entry name" value="Thiolase-like"/>
    <property type="match status" value="1"/>
</dbReference>
<reference evidence="1 2" key="1">
    <citation type="submission" date="2017-02" db="EMBL/GenBank/DDBJ databases">
        <title>Draft Genome Sequence of Streptomyces tsukubaensis F601, a Producer of the immunosuppressant tacrolimus FK506.</title>
        <authorList>
            <person name="Zong G."/>
            <person name="Zhong C."/>
            <person name="Fu J."/>
            <person name="Qin R."/>
            <person name="Cao G."/>
        </authorList>
    </citation>
    <scope>NUCLEOTIDE SEQUENCE [LARGE SCALE GENOMIC DNA]</scope>
    <source>
        <strain evidence="1 2">F601</strain>
    </source>
</reference>
<evidence type="ECO:0008006" key="3">
    <source>
        <dbReference type="Google" id="ProtNLM"/>
    </source>
</evidence>
<dbReference type="OrthoDB" id="4176125at2"/>
<organism evidence="1 2">
    <name type="scientific">Streptomyces tsukubensis</name>
    <dbReference type="NCBI Taxonomy" id="83656"/>
    <lineage>
        <taxon>Bacteria</taxon>
        <taxon>Bacillati</taxon>
        <taxon>Actinomycetota</taxon>
        <taxon>Actinomycetes</taxon>
        <taxon>Kitasatosporales</taxon>
        <taxon>Streptomycetaceae</taxon>
        <taxon>Streptomyces</taxon>
    </lineage>
</organism>
<dbReference type="EMBL" id="MVFC01000004">
    <property type="protein sequence ID" value="OON81416.1"/>
    <property type="molecule type" value="Genomic_DNA"/>
</dbReference>
<keyword evidence="2" id="KW-1185">Reference proteome</keyword>
<dbReference type="Gene3D" id="3.40.47.10">
    <property type="match status" value="1"/>
</dbReference>
<gene>
    <name evidence="1" type="ORF">B1H18_08860</name>
</gene>
<accession>A0A1V4AC11</accession>
<sequence length="283" mass="30310">MSFIFNLDRVDLLTLDISGDVSESPASQPEDLYDVIGTQGDRYRDWFTRACLYLVGRSGDAPGEGGKEIVVVGTEYGNTAALLELQRAAATQGRRLSAQYFPGATSSSAAAFLSMKIGATGGNYTVNAGLLTPLTALWQALCGLRYPESSGSRLLVGDIYCAESVEDVMKETPELACESGLMHTCLTPGSEFEAQVEFDAPHDEELGSEVLIPRTYLHGPAGKAVDHYGRNGAFALSDLLRTAHRLEIGENVRMECRTLRGPCGKVTITRLAEGSSSTEGSGR</sequence>
<evidence type="ECO:0000313" key="1">
    <source>
        <dbReference type="EMBL" id="OON81416.1"/>
    </source>
</evidence>
<proteinExistence type="predicted"/>
<dbReference type="GO" id="GO:0016747">
    <property type="term" value="F:acyltransferase activity, transferring groups other than amino-acyl groups"/>
    <property type="evidence" value="ECO:0007669"/>
    <property type="project" value="UniProtKB-ARBA"/>
</dbReference>
<dbReference type="RefSeq" id="WP_077966410.1">
    <property type="nucleotide sequence ID" value="NZ_CP045178.1"/>
</dbReference>
<dbReference type="Proteomes" id="UP000190539">
    <property type="component" value="Unassembled WGS sequence"/>
</dbReference>
<dbReference type="AlphaFoldDB" id="A0A1V4AC11"/>
<dbReference type="STRING" id="83656.B1H18_08860"/>
<dbReference type="InterPro" id="IPR016039">
    <property type="entry name" value="Thiolase-like"/>
</dbReference>
<evidence type="ECO:0000313" key="2">
    <source>
        <dbReference type="Proteomes" id="UP000190539"/>
    </source>
</evidence>
<name>A0A1V4AC11_9ACTN</name>
<protein>
    <recommendedName>
        <fullName evidence="3">Beta-ketoacyl synthase N-terminal domain-containing protein</fullName>
    </recommendedName>
</protein>